<dbReference type="RefSeq" id="XP_027619056.1">
    <property type="nucleotide sequence ID" value="XM_027763255.1"/>
</dbReference>
<dbReference type="InterPro" id="IPR003615">
    <property type="entry name" value="HNH_nuc"/>
</dbReference>
<dbReference type="OrthoDB" id="2801117at2759"/>
<sequence length="350" mass="39224">MSKLPRELPEDLQCHSEQFPHLNSAYQICLRLEEEIEADASPAQNSKEQMIFCRILGYLLCYGPNIGARVAVYKQIISCKDKKALVQLGKMYFDHYVRAFRSNKGPTPTPSNHASRPSLDTMADMIKDCLEEAPQGHSTAKNKALVRDGFRCVVTGAYDFISVMRSEELAGRARSEGVNLTYTECAHILSESTNLNTANSDKVWSIMNTFSSRKNLSDDLNGAKIHRLENVMTLEPSVHRSFDALEIWFIVTKTKNKYKLEGRSDLYLRQLPNDVTFTTIDPELLPVPSPDYLALHAACAKVAHLSGAAEYINKVLRDLEEMPVLSEDGSSARLLEDALLHASSRSPVWV</sequence>
<feature type="domain" description="HNH nuclease" evidence="1">
    <location>
        <begin position="152"/>
        <end position="247"/>
    </location>
</feature>
<dbReference type="Pfam" id="PF13391">
    <property type="entry name" value="HNH_2"/>
    <property type="match status" value="1"/>
</dbReference>
<evidence type="ECO:0000313" key="3">
    <source>
        <dbReference type="Proteomes" id="UP000287166"/>
    </source>
</evidence>
<reference evidence="2 3" key="1">
    <citation type="journal article" date="2018" name="Sci. Rep.">
        <title>Genome sequence of the cauliflower mushroom Sparassis crispa (Hanabiratake) and its association with beneficial usage.</title>
        <authorList>
            <person name="Kiyama R."/>
            <person name="Furutani Y."/>
            <person name="Kawaguchi K."/>
            <person name="Nakanishi T."/>
        </authorList>
    </citation>
    <scope>NUCLEOTIDE SEQUENCE [LARGE SCALE GENOMIC DNA]</scope>
</reference>
<keyword evidence="3" id="KW-1185">Reference proteome</keyword>
<dbReference type="InParanoid" id="A0A401H170"/>
<name>A0A401H170_9APHY</name>
<comment type="caution">
    <text evidence="2">The sequence shown here is derived from an EMBL/GenBank/DDBJ whole genome shotgun (WGS) entry which is preliminary data.</text>
</comment>
<dbReference type="AlphaFoldDB" id="A0A401H170"/>
<gene>
    <name evidence="2" type="ORF">SCP_1203730</name>
</gene>
<evidence type="ECO:0000313" key="2">
    <source>
        <dbReference type="EMBL" id="GBE88143.1"/>
    </source>
</evidence>
<accession>A0A401H170</accession>
<protein>
    <recommendedName>
        <fullName evidence="1">HNH nuclease domain-containing protein</fullName>
    </recommendedName>
</protein>
<dbReference type="GeneID" id="38785060"/>
<proteinExistence type="predicted"/>
<dbReference type="STRING" id="139825.A0A401H170"/>
<evidence type="ECO:0000259" key="1">
    <source>
        <dbReference type="Pfam" id="PF13391"/>
    </source>
</evidence>
<dbReference type="Proteomes" id="UP000287166">
    <property type="component" value="Unassembled WGS sequence"/>
</dbReference>
<dbReference type="EMBL" id="BFAD01000012">
    <property type="protein sequence ID" value="GBE88143.1"/>
    <property type="molecule type" value="Genomic_DNA"/>
</dbReference>
<organism evidence="2 3">
    <name type="scientific">Sparassis crispa</name>
    <dbReference type="NCBI Taxonomy" id="139825"/>
    <lineage>
        <taxon>Eukaryota</taxon>
        <taxon>Fungi</taxon>
        <taxon>Dikarya</taxon>
        <taxon>Basidiomycota</taxon>
        <taxon>Agaricomycotina</taxon>
        <taxon>Agaricomycetes</taxon>
        <taxon>Polyporales</taxon>
        <taxon>Sparassidaceae</taxon>
        <taxon>Sparassis</taxon>
    </lineage>
</organism>